<protein>
    <submittedName>
        <fullName evidence="3">Transposase</fullName>
    </submittedName>
</protein>
<dbReference type="SUPFAM" id="SSF46689">
    <property type="entry name" value="Homeodomain-like"/>
    <property type="match status" value="1"/>
</dbReference>
<gene>
    <name evidence="3" type="ORF">C1E23_20870</name>
</gene>
<dbReference type="InterPro" id="IPR002514">
    <property type="entry name" value="Transposase_8"/>
</dbReference>
<keyword evidence="2" id="KW-0175">Coiled coil</keyword>
<reference evidence="3 4" key="1">
    <citation type="submission" date="2018-01" db="EMBL/GenBank/DDBJ databases">
        <title>Co-occurrence of chitin degradation, pigmentation and bioactivity in marine Pseudoalteromonas.</title>
        <authorList>
            <person name="Paulsen S."/>
            <person name="Gram L."/>
            <person name="Machado H."/>
        </authorList>
    </citation>
    <scope>NUCLEOTIDE SEQUENCE [LARGE SCALE GENOMIC DNA]</scope>
    <source>
        <strain evidence="3 4">S3898</strain>
    </source>
</reference>
<comment type="caution">
    <text evidence="3">The sequence shown here is derived from an EMBL/GenBank/DDBJ whole genome shotgun (WGS) entry which is preliminary data.</text>
</comment>
<dbReference type="InterPro" id="IPR009057">
    <property type="entry name" value="Homeodomain-like_sf"/>
</dbReference>
<comment type="similarity">
    <text evidence="1">Belongs to the transposase 8 family.</text>
</comment>
<name>A0A4Q7IHA9_9GAMM</name>
<evidence type="ECO:0000256" key="2">
    <source>
        <dbReference type="SAM" id="Coils"/>
    </source>
</evidence>
<dbReference type="Proteomes" id="UP000291338">
    <property type="component" value="Unassembled WGS sequence"/>
</dbReference>
<dbReference type="AlphaFoldDB" id="A0A4Q7IHA9"/>
<accession>A0A4Q7IHA9</accession>
<dbReference type="EMBL" id="PPSX01000147">
    <property type="protein sequence ID" value="RZQ51190.1"/>
    <property type="molecule type" value="Genomic_DNA"/>
</dbReference>
<feature type="coiled-coil region" evidence="2">
    <location>
        <begin position="48"/>
        <end position="75"/>
    </location>
</feature>
<evidence type="ECO:0000256" key="1">
    <source>
        <dbReference type="ARBA" id="ARBA00009964"/>
    </source>
</evidence>
<evidence type="ECO:0000313" key="4">
    <source>
        <dbReference type="Proteomes" id="UP000291338"/>
    </source>
</evidence>
<organism evidence="3 4">
    <name type="scientific">Pseudoalteromonas phenolica</name>
    <dbReference type="NCBI Taxonomy" id="161398"/>
    <lineage>
        <taxon>Bacteria</taxon>
        <taxon>Pseudomonadati</taxon>
        <taxon>Pseudomonadota</taxon>
        <taxon>Gammaproteobacteria</taxon>
        <taxon>Alteromonadales</taxon>
        <taxon>Pseudoalteromonadaceae</taxon>
        <taxon>Pseudoalteromonas</taxon>
    </lineage>
</organism>
<proteinExistence type="inferred from homology"/>
<sequence length="89" mass="10529">MSKIDNIRAKDVAEALCIHPIMLYRWRMEIRNGTLMSKPKKINIDPKTSAELKRLKELEREHNLLKEEHELLKKAIQHSLEQKKKSSNL</sequence>
<dbReference type="Pfam" id="PF01527">
    <property type="entry name" value="HTH_Tnp_1"/>
    <property type="match status" value="1"/>
</dbReference>
<evidence type="ECO:0000313" key="3">
    <source>
        <dbReference type="EMBL" id="RZQ51190.1"/>
    </source>
</evidence>